<dbReference type="PROSITE" id="PS00216">
    <property type="entry name" value="SUGAR_TRANSPORT_1"/>
    <property type="match status" value="1"/>
</dbReference>
<protein>
    <recommendedName>
        <fullName evidence="11">Major facilitator superfamily (MFS) profile domain-containing protein</fullName>
    </recommendedName>
</protein>
<name>A0A0C3GJ36_PILCF</name>
<evidence type="ECO:0000256" key="2">
    <source>
        <dbReference type="ARBA" id="ARBA00010992"/>
    </source>
</evidence>
<evidence type="ECO:0000313" key="12">
    <source>
        <dbReference type="EMBL" id="KIM90666.1"/>
    </source>
</evidence>
<dbReference type="AlphaFoldDB" id="A0A0C3GJ36"/>
<feature type="transmembrane region" description="Helical" evidence="10">
    <location>
        <begin position="211"/>
        <end position="228"/>
    </location>
</feature>
<evidence type="ECO:0000256" key="8">
    <source>
        <dbReference type="RuleBase" id="RU003346"/>
    </source>
</evidence>
<feature type="transmembrane region" description="Helical" evidence="10">
    <location>
        <begin position="309"/>
        <end position="335"/>
    </location>
</feature>
<dbReference type="OrthoDB" id="2544694at2759"/>
<accession>A0A0C3GJ36</accession>
<dbReference type="NCBIfam" id="TIGR00879">
    <property type="entry name" value="SP"/>
    <property type="match status" value="1"/>
</dbReference>
<reference evidence="12 13" key="1">
    <citation type="submission" date="2014-04" db="EMBL/GenBank/DDBJ databases">
        <authorList>
            <consortium name="DOE Joint Genome Institute"/>
            <person name="Kuo A."/>
            <person name="Tarkka M."/>
            <person name="Buscot F."/>
            <person name="Kohler A."/>
            <person name="Nagy L.G."/>
            <person name="Floudas D."/>
            <person name="Copeland A."/>
            <person name="Barry K.W."/>
            <person name="Cichocki N."/>
            <person name="Veneault-Fourrey C."/>
            <person name="LaButti K."/>
            <person name="Lindquist E.A."/>
            <person name="Lipzen A."/>
            <person name="Lundell T."/>
            <person name="Morin E."/>
            <person name="Murat C."/>
            <person name="Sun H."/>
            <person name="Tunlid A."/>
            <person name="Henrissat B."/>
            <person name="Grigoriev I.V."/>
            <person name="Hibbett D.S."/>
            <person name="Martin F."/>
            <person name="Nordberg H.P."/>
            <person name="Cantor M.N."/>
            <person name="Hua S.X."/>
        </authorList>
    </citation>
    <scope>NUCLEOTIDE SEQUENCE [LARGE SCALE GENOMIC DNA]</scope>
    <source>
        <strain evidence="12 13">F 1598</strain>
    </source>
</reference>
<feature type="transmembrane region" description="Helical" evidence="10">
    <location>
        <begin position="440"/>
        <end position="462"/>
    </location>
</feature>
<dbReference type="InParanoid" id="A0A0C3GJ36"/>
<dbReference type="InterPro" id="IPR005828">
    <property type="entry name" value="MFS_sugar_transport-like"/>
</dbReference>
<comment type="subcellular location">
    <subcellularLocation>
        <location evidence="1">Membrane</location>
        <topology evidence="1">Multi-pass membrane protein</topology>
    </subcellularLocation>
</comment>
<evidence type="ECO:0000256" key="10">
    <source>
        <dbReference type="SAM" id="Phobius"/>
    </source>
</evidence>
<dbReference type="FunFam" id="1.20.1250.20:FF:000061">
    <property type="entry name" value="MFS sugar transporter"/>
    <property type="match status" value="1"/>
</dbReference>
<keyword evidence="3 8" id="KW-0813">Transport</keyword>
<keyword evidence="4 10" id="KW-0812">Transmembrane</keyword>
<dbReference type="STRING" id="765440.A0A0C3GJ36"/>
<dbReference type="Pfam" id="PF00083">
    <property type="entry name" value="Sugar_tr"/>
    <property type="match status" value="1"/>
</dbReference>
<feature type="region of interest" description="Disordered" evidence="9">
    <location>
        <begin position="534"/>
        <end position="561"/>
    </location>
</feature>
<evidence type="ECO:0000256" key="3">
    <source>
        <dbReference type="ARBA" id="ARBA00022448"/>
    </source>
</evidence>
<dbReference type="InterPro" id="IPR050360">
    <property type="entry name" value="MFS_Sugar_Transporters"/>
</dbReference>
<feature type="compositionally biased region" description="Basic and acidic residues" evidence="9">
    <location>
        <begin position="550"/>
        <end position="561"/>
    </location>
</feature>
<dbReference type="HOGENOM" id="CLU_001265_30_3_1"/>
<feature type="transmembrane region" description="Helical" evidence="10">
    <location>
        <begin position="36"/>
        <end position="53"/>
    </location>
</feature>
<sequence length="561" mass="61149">MSSSASPIRRSDKAELDDTDDTDVERYHLTLRGKKLTAALAFVAGTGFTLFGYDQGVMSALLSAPQFERVFPQVVTAGQPANHATLQSFIVAVYEIGCLIGALSNLWIGDKLGRRHTIILGGIIMIIGAILQTASYGYAQMVVARIVTGLGNGLNTSTVPTYHAECSPATRRGSLIMIEGSLITFGIMISLWIDFALFWAKGSSAQWRVPIALQIIFAVVMIFGIGFLPESPRWLIKHGRHAEALAVISALEDAPSSNPDVQRTYHAIREAVIMEDIPDAATTKEGKERSKTSLKELFTHGRSQNFRRAALGVVVQCFQQITGINLITYYATLLFERLGIDDVKSRIIAACNGTEYFLASLIAIALIERVGRRRLMLFGAVGQCLTMVLLAVLGSIDNPATQIASAVLLFVFNSFFAIGWLGMTWLYPAEIVGLRIRAPANALSTASNWIFNFVVVMVTGPSFSQIDWGTYIVFAALNALIVPVVYLFFPETAGRSLEEMDIIFALAYNEGVSPVIVSLRKDIPLAGSKEADRILGVEPGSRSGTSDAESETHRQENKNRI</sequence>
<dbReference type="PRINTS" id="PR00171">
    <property type="entry name" value="SUGRTRNSPORT"/>
</dbReference>
<evidence type="ECO:0000259" key="11">
    <source>
        <dbReference type="PROSITE" id="PS50850"/>
    </source>
</evidence>
<organism evidence="12 13">
    <name type="scientific">Piloderma croceum (strain F 1598)</name>
    <dbReference type="NCBI Taxonomy" id="765440"/>
    <lineage>
        <taxon>Eukaryota</taxon>
        <taxon>Fungi</taxon>
        <taxon>Dikarya</taxon>
        <taxon>Basidiomycota</taxon>
        <taxon>Agaricomycotina</taxon>
        <taxon>Agaricomycetes</taxon>
        <taxon>Agaricomycetidae</taxon>
        <taxon>Atheliales</taxon>
        <taxon>Atheliaceae</taxon>
        <taxon>Piloderma</taxon>
    </lineage>
</organism>
<dbReference type="GO" id="GO:0016020">
    <property type="term" value="C:membrane"/>
    <property type="evidence" value="ECO:0007669"/>
    <property type="project" value="UniProtKB-SubCell"/>
</dbReference>
<dbReference type="InterPro" id="IPR036259">
    <property type="entry name" value="MFS_trans_sf"/>
</dbReference>
<dbReference type="PROSITE" id="PS50850">
    <property type="entry name" value="MFS"/>
    <property type="match status" value="1"/>
</dbReference>
<evidence type="ECO:0000256" key="4">
    <source>
        <dbReference type="ARBA" id="ARBA00022692"/>
    </source>
</evidence>
<dbReference type="SUPFAM" id="SSF103473">
    <property type="entry name" value="MFS general substrate transporter"/>
    <property type="match status" value="1"/>
</dbReference>
<feature type="transmembrane region" description="Helical" evidence="10">
    <location>
        <begin position="347"/>
        <end position="368"/>
    </location>
</feature>
<evidence type="ECO:0000256" key="7">
    <source>
        <dbReference type="ARBA" id="ARBA00049119"/>
    </source>
</evidence>
<dbReference type="Proteomes" id="UP000054166">
    <property type="component" value="Unassembled WGS sequence"/>
</dbReference>
<dbReference type="PANTHER" id="PTHR48022:SF68">
    <property type="entry name" value="MAJOR FACILITATOR SUPERFAMILY (MFS) PROFILE DOMAIN-CONTAINING PROTEIN-RELATED"/>
    <property type="match status" value="1"/>
</dbReference>
<evidence type="ECO:0000256" key="9">
    <source>
        <dbReference type="SAM" id="MobiDB-lite"/>
    </source>
</evidence>
<comment type="similarity">
    <text evidence="2 8">Belongs to the major facilitator superfamily. Sugar transporter (TC 2.A.1.1) family.</text>
</comment>
<evidence type="ECO:0000256" key="5">
    <source>
        <dbReference type="ARBA" id="ARBA00022989"/>
    </source>
</evidence>
<evidence type="ECO:0000313" key="13">
    <source>
        <dbReference type="Proteomes" id="UP000054166"/>
    </source>
</evidence>
<dbReference type="InterPro" id="IPR020846">
    <property type="entry name" value="MFS_dom"/>
</dbReference>
<evidence type="ECO:0000256" key="1">
    <source>
        <dbReference type="ARBA" id="ARBA00004141"/>
    </source>
</evidence>
<dbReference type="Gene3D" id="1.20.1250.20">
    <property type="entry name" value="MFS general substrate transporter like domains"/>
    <property type="match status" value="1"/>
</dbReference>
<keyword evidence="13" id="KW-1185">Reference proteome</keyword>
<keyword evidence="5 10" id="KW-1133">Transmembrane helix</keyword>
<feature type="domain" description="Major facilitator superfamily (MFS) profile" evidence="11">
    <location>
        <begin position="40"/>
        <end position="493"/>
    </location>
</feature>
<dbReference type="PROSITE" id="PS00217">
    <property type="entry name" value="SUGAR_TRANSPORT_2"/>
    <property type="match status" value="1"/>
</dbReference>
<keyword evidence="6 10" id="KW-0472">Membrane</keyword>
<gene>
    <name evidence="12" type="ORF">PILCRDRAFT_811120</name>
</gene>
<reference evidence="13" key="2">
    <citation type="submission" date="2015-01" db="EMBL/GenBank/DDBJ databases">
        <title>Evolutionary Origins and Diversification of the Mycorrhizal Mutualists.</title>
        <authorList>
            <consortium name="DOE Joint Genome Institute"/>
            <consortium name="Mycorrhizal Genomics Consortium"/>
            <person name="Kohler A."/>
            <person name="Kuo A."/>
            <person name="Nagy L.G."/>
            <person name="Floudas D."/>
            <person name="Copeland A."/>
            <person name="Barry K.W."/>
            <person name="Cichocki N."/>
            <person name="Veneault-Fourrey C."/>
            <person name="LaButti K."/>
            <person name="Lindquist E.A."/>
            <person name="Lipzen A."/>
            <person name="Lundell T."/>
            <person name="Morin E."/>
            <person name="Murat C."/>
            <person name="Riley R."/>
            <person name="Ohm R."/>
            <person name="Sun H."/>
            <person name="Tunlid A."/>
            <person name="Henrissat B."/>
            <person name="Grigoriev I.V."/>
            <person name="Hibbett D.S."/>
            <person name="Martin F."/>
        </authorList>
    </citation>
    <scope>NUCLEOTIDE SEQUENCE [LARGE SCALE GENOMIC DNA]</scope>
    <source>
        <strain evidence="13">F 1598</strain>
    </source>
</reference>
<comment type="catalytic activity">
    <reaction evidence="7">
        <text>myo-inositol(out) + H(+)(out) = myo-inositol(in) + H(+)(in)</text>
        <dbReference type="Rhea" id="RHEA:60364"/>
        <dbReference type="ChEBI" id="CHEBI:15378"/>
        <dbReference type="ChEBI" id="CHEBI:17268"/>
    </reaction>
</comment>
<feature type="transmembrane region" description="Helical" evidence="10">
    <location>
        <begin position="175"/>
        <end position="199"/>
    </location>
</feature>
<proteinExistence type="inferred from homology"/>
<evidence type="ECO:0000256" key="6">
    <source>
        <dbReference type="ARBA" id="ARBA00023136"/>
    </source>
</evidence>
<dbReference type="InterPro" id="IPR005829">
    <property type="entry name" value="Sugar_transporter_CS"/>
</dbReference>
<feature type="transmembrane region" description="Helical" evidence="10">
    <location>
        <begin position="402"/>
        <end position="428"/>
    </location>
</feature>
<dbReference type="PANTHER" id="PTHR48022">
    <property type="entry name" value="PLASTIDIC GLUCOSE TRANSPORTER 4"/>
    <property type="match status" value="1"/>
</dbReference>
<dbReference type="EMBL" id="KN832972">
    <property type="protein sequence ID" value="KIM90666.1"/>
    <property type="molecule type" value="Genomic_DNA"/>
</dbReference>
<feature type="transmembrane region" description="Helical" evidence="10">
    <location>
        <begin position="117"/>
        <end position="136"/>
    </location>
</feature>
<dbReference type="InterPro" id="IPR003663">
    <property type="entry name" value="Sugar/inositol_transpt"/>
</dbReference>
<dbReference type="GO" id="GO:0005351">
    <property type="term" value="F:carbohydrate:proton symporter activity"/>
    <property type="evidence" value="ECO:0007669"/>
    <property type="project" value="TreeGrafter"/>
</dbReference>
<feature type="transmembrane region" description="Helical" evidence="10">
    <location>
        <begin position="375"/>
        <end position="396"/>
    </location>
</feature>
<feature type="transmembrane region" description="Helical" evidence="10">
    <location>
        <begin position="468"/>
        <end position="489"/>
    </location>
</feature>